<dbReference type="InterPro" id="IPR052715">
    <property type="entry name" value="RAYT_transposase"/>
</dbReference>
<evidence type="ECO:0008006" key="2">
    <source>
        <dbReference type="Google" id="ProtNLM"/>
    </source>
</evidence>
<dbReference type="SUPFAM" id="SSF143422">
    <property type="entry name" value="Transposase IS200-like"/>
    <property type="match status" value="1"/>
</dbReference>
<dbReference type="GO" id="GO:0004803">
    <property type="term" value="F:transposase activity"/>
    <property type="evidence" value="ECO:0007669"/>
    <property type="project" value="InterPro"/>
</dbReference>
<gene>
    <name evidence="1" type="ORF">SDC9_174901</name>
</gene>
<protein>
    <recommendedName>
        <fullName evidence="2">Transposase IS200-like domain-containing protein</fullName>
    </recommendedName>
</protein>
<name>A0A645GKQ4_9ZZZZ</name>
<dbReference type="GO" id="GO:0043565">
    <property type="term" value="F:sequence-specific DNA binding"/>
    <property type="evidence" value="ECO:0007669"/>
    <property type="project" value="TreeGrafter"/>
</dbReference>
<dbReference type="GO" id="GO:0006313">
    <property type="term" value="P:DNA transposition"/>
    <property type="evidence" value="ECO:0007669"/>
    <property type="project" value="InterPro"/>
</dbReference>
<accession>A0A645GKQ4</accession>
<reference evidence="1" key="1">
    <citation type="submission" date="2019-08" db="EMBL/GenBank/DDBJ databases">
        <authorList>
            <person name="Kucharzyk K."/>
            <person name="Murdoch R.W."/>
            <person name="Higgins S."/>
            <person name="Loffler F."/>
        </authorList>
    </citation>
    <scope>NUCLEOTIDE SEQUENCE</scope>
</reference>
<dbReference type="InterPro" id="IPR036515">
    <property type="entry name" value="Transposase_17_sf"/>
</dbReference>
<proteinExistence type="predicted"/>
<comment type="caution">
    <text evidence="1">The sequence shown here is derived from an EMBL/GenBank/DDBJ whole genome shotgun (WGS) entry which is preliminary data.</text>
</comment>
<sequence length="102" mass="12315">MPDHIHLILFISHSDKMVTGDIQPHRMCEGRFPTVSEIIQRFKTITTKLYIDGVKRGLYPPFNKKIWQKSFNDRIIRSEIEYQAIWKYIDENPLKSEEDEWY</sequence>
<dbReference type="EMBL" id="VSSQ01077376">
    <property type="protein sequence ID" value="MPN27467.1"/>
    <property type="molecule type" value="Genomic_DNA"/>
</dbReference>
<dbReference type="PANTHER" id="PTHR36966">
    <property type="entry name" value="REP-ASSOCIATED TYROSINE TRANSPOSASE"/>
    <property type="match status" value="1"/>
</dbReference>
<organism evidence="1">
    <name type="scientific">bioreactor metagenome</name>
    <dbReference type="NCBI Taxonomy" id="1076179"/>
    <lineage>
        <taxon>unclassified sequences</taxon>
        <taxon>metagenomes</taxon>
        <taxon>ecological metagenomes</taxon>
    </lineage>
</organism>
<dbReference type="AlphaFoldDB" id="A0A645GKQ4"/>
<evidence type="ECO:0000313" key="1">
    <source>
        <dbReference type="EMBL" id="MPN27467.1"/>
    </source>
</evidence>
<dbReference type="Gene3D" id="3.30.70.1290">
    <property type="entry name" value="Transposase IS200-like"/>
    <property type="match status" value="1"/>
</dbReference>
<dbReference type="PANTHER" id="PTHR36966:SF1">
    <property type="entry name" value="REP-ASSOCIATED TYROSINE TRANSPOSASE"/>
    <property type="match status" value="1"/>
</dbReference>